<gene>
    <name evidence="4" type="ORF">YK48G_17030</name>
</gene>
<dbReference type="PANTHER" id="PTHR32432">
    <property type="entry name" value="CELL DIVISION PROTEIN FTSA-RELATED"/>
    <property type="match status" value="1"/>
</dbReference>
<keyword evidence="5" id="KW-1185">Reference proteome</keyword>
<dbReference type="NCBIfam" id="TIGR02529">
    <property type="entry name" value="EutJ"/>
    <property type="match status" value="1"/>
</dbReference>
<dbReference type="Pfam" id="PF00012">
    <property type="entry name" value="HSP70"/>
    <property type="match status" value="1"/>
</dbReference>
<dbReference type="PANTHER" id="PTHR32432:SF3">
    <property type="entry name" value="ETHANOLAMINE UTILIZATION PROTEIN EUTJ"/>
    <property type="match status" value="1"/>
</dbReference>
<dbReference type="EMBL" id="BNJR01000015">
    <property type="protein sequence ID" value="GHP14278.1"/>
    <property type="molecule type" value="Genomic_DNA"/>
</dbReference>
<evidence type="ECO:0000256" key="3">
    <source>
        <dbReference type="ARBA" id="ARBA00023186"/>
    </source>
</evidence>
<protein>
    <submittedName>
        <fullName evidence="4">Ethanolamine utilization protein EutJ</fullName>
    </submittedName>
</protein>
<sequence length="284" mass="30377">MNMATKQSVDLKAADKRLKQFAKVVNSDHATRKVKSSETLSCGVDLGTSSIVLTVLDQNDQIIYGAFEYAKAVRDGIVVNYVDSVNILKRLKHQAETVLGVELTTACGAIPPGTGDSSAKIVANVIEAAELTCKHVVDEPTAAAKFLNLKTGTVVDIGGGTTGISVFNHGRLTQVLDEATGGFHMTLVLAGNHQINSDDAELLKRDPDKEPEVFPVIRPVVEKMATIVKDSVGNSIKQPVVVVGGAINFKDFIPAFSKVLGMPAYKTVFPQFITPLGIAMYDHD</sequence>
<dbReference type="Proteomes" id="UP000604765">
    <property type="component" value="Unassembled WGS sequence"/>
</dbReference>
<keyword evidence="1" id="KW-0547">Nucleotide-binding</keyword>
<evidence type="ECO:0000313" key="5">
    <source>
        <dbReference type="Proteomes" id="UP000604765"/>
    </source>
</evidence>
<dbReference type="SUPFAM" id="SSF53067">
    <property type="entry name" value="Actin-like ATPase domain"/>
    <property type="match status" value="2"/>
</dbReference>
<dbReference type="InterPro" id="IPR050696">
    <property type="entry name" value="FtsA/MreB"/>
</dbReference>
<keyword evidence="3" id="KW-0143">Chaperone</keyword>
<comment type="caution">
    <text evidence="4">The sequence shown here is derived from an EMBL/GenBank/DDBJ whole genome shotgun (WGS) entry which is preliminary data.</text>
</comment>
<evidence type="ECO:0000256" key="2">
    <source>
        <dbReference type="ARBA" id="ARBA00022840"/>
    </source>
</evidence>
<organism evidence="4 5">
    <name type="scientific">Lentilactobacillus fungorum</name>
    <dbReference type="NCBI Taxonomy" id="2201250"/>
    <lineage>
        <taxon>Bacteria</taxon>
        <taxon>Bacillati</taxon>
        <taxon>Bacillota</taxon>
        <taxon>Bacilli</taxon>
        <taxon>Lactobacillales</taxon>
        <taxon>Lactobacillaceae</taxon>
        <taxon>Lentilactobacillus</taxon>
    </lineage>
</organism>
<keyword evidence="2" id="KW-0067">ATP-binding</keyword>
<dbReference type="InterPro" id="IPR013366">
    <property type="entry name" value="EutJ"/>
</dbReference>
<dbReference type="NCBIfam" id="NF011660">
    <property type="entry name" value="PRK15080.1"/>
    <property type="match status" value="1"/>
</dbReference>
<evidence type="ECO:0000256" key="1">
    <source>
        <dbReference type="ARBA" id="ARBA00022741"/>
    </source>
</evidence>
<proteinExistence type="predicted"/>
<dbReference type="InterPro" id="IPR013126">
    <property type="entry name" value="Hsp_70_fam"/>
</dbReference>
<accession>A0ABQ3VZV1</accession>
<reference evidence="4 5" key="1">
    <citation type="journal article" date="2021" name="Int. J. Syst. Evol. Microbiol.">
        <title>Lentilactobacillus fungorum sp. nov., isolated from spent mushroom substrates.</title>
        <authorList>
            <person name="Tohno M."/>
            <person name="Tanizawa Y."/>
            <person name="Kojima Y."/>
            <person name="Sakamoto M."/>
            <person name="Ohkuma M."/>
            <person name="Kobayashi H."/>
        </authorList>
    </citation>
    <scope>NUCLEOTIDE SEQUENCE [LARGE SCALE GENOMIC DNA]</scope>
    <source>
        <strain evidence="4 5">YK48G</strain>
    </source>
</reference>
<evidence type="ECO:0000313" key="4">
    <source>
        <dbReference type="EMBL" id="GHP14278.1"/>
    </source>
</evidence>
<name>A0ABQ3VZV1_9LACO</name>
<dbReference type="RefSeq" id="WP_203630297.1">
    <property type="nucleotide sequence ID" value="NZ_BNJR01000015.1"/>
</dbReference>
<dbReference type="InterPro" id="IPR043129">
    <property type="entry name" value="ATPase_NBD"/>
</dbReference>
<dbReference type="Gene3D" id="3.30.420.40">
    <property type="match status" value="2"/>
</dbReference>